<dbReference type="InterPro" id="IPR032793">
    <property type="entry name" value="RE_EcoO109IR"/>
</dbReference>
<dbReference type="GO" id="GO:0004519">
    <property type="term" value="F:endonuclease activity"/>
    <property type="evidence" value="ECO:0007669"/>
    <property type="project" value="UniProtKB-KW"/>
</dbReference>
<gene>
    <name evidence="2" type="ORF">SAMN05216222_4287</name>
</gene>
<feature type="domain" description="Type II restriction endonuclease EcoO109IR" evidence="1">
    <location>
        <begin position="83"/>
        <end position="202"/>
    </location>
</feature>
<dbReference type="AlphaFoldDB" id="A0A1H2A6B7"/>
<keyword evidence="2" id="KW-0540">Nuclease</keyword>
<accession>A0A1H2A6B7</accession>
<proteinExistence type="predicted"/>
<organism evidence="2 3">
    <name type="scientific">Pseudomonas prosekii</name>
    <dbReference type="NCBI Taxonomy" id="1148509"/>
    <lineage>
        <taxon>Bacteria</taxon>
        <taxon>Pseudomonadati</taxon>
        <taxon>Pseudomonadota</taxon>
        <taxon>Gammaproteobacteria</taxon>
        <taxon>Pseudomonadales</taxon>
        <taxon>Pseudomonadaceae</taxon>
        <taxon>Pseudomonas</taxon>
    </lineage>
</organism>
<reference evidence="2 3" key="1">
    <citation type="submission" date="2016-10" db="EMBL/GenBank/DDBJ databases">
        <authorList>
            <person name="de Groot N.N."/>
        </authorList>
    </citation>
    <scope>NUCLEOTIDE SEQUENCE [LARGE SCALE GENOMIC DNA]</scope>
    <source>
        <strain evidence="2 3">LMG 26867</strain>
    </source>
</reference>
<evidence type="ECO:0000313" key="2">
    <source>
        <dbReference type="EMBL" id="SDT41515.1"/>
    </source>
</evidence>
<dbReference type="REBASE" id="163017">
    <property type="entry name" value="Ppr26867ORF4286P"/>
</dbReference>
<dbReference type="SUPFAM" id="SSF52980">
    <property type="entry name" value="Restriction endonuclease-like"/>
    <property type="match status" value="1"/>
</dbReference>
<keyword evidence="2" id="KW-0378">Hydrolase</keyword>
<evidence type="ECO:0000313" key="3">
    <source>
        <dbReference type="Proteomes" id="UP000198481"/>
    </source>
</evidence>
<keyword evidence="2" id="KW-0255">Endonuclease</keyword>
<dbReference type="RefSeq" id="WP_092279060.1">
    <property type="nucleotide sequence ID" value="NZ_LT629762.1"/>
</dbReference>
<dbReference type="Pfam" id="PF14511">
    <property type="entry name" value="RE_EcoO109I"/>
    <property type="match status" value="1"/>
</dbReference>
<sequence length="342" mass="38551">MAKRHPGLPKAESIVFSKSELLEQLMAVDLNMASRARALRMEEHFRRKIDQHVGSLIDGDANFAKFSTSPYVLMMHARKNRYTRVSEIEHDILPAKLFSSMETSAGRAVEVVALPIYDWTPVLSQMHSANSALDGLHVAEDKVQVVTLKSGPRCLNDEMSENFADAIISNLQAWAHEHSVQKVEFTYGVLYGTQKLSNKKDWHIFKNLELKLGSECFTTSPKGRWDCSFTYNGIEVEAGIRIGKDWWTHLGGRLGLAELAVALIRACIAPGEVDSPDHQYTIQDLHSIVSLASVPEDYNPAVLQRSQLAWYFFFMRHFCDTMIEGLPYIDLQSIVKPEAVVI</sequence>
<dbReference type="Proteomes" id="UP000198481">
    <property type="component" value="Chromosome I"/>
</dbReference>
<dbReference type="InterPro" id="IPR011335">
    <property type="entry name" value="Restrct_endonuc-II-like"/>
</dbReference>
<dbReference type="EMBL" id="LT629762">
    <property type="protein sequence ID" value="SDT41515.1"/>
    <property type="molecule type" value="Genomic_DNA"/>
</dbReference>
<name>A0A1H2A6B7_9PSED</name>
<evidence type="ECO:0000259" key="1">
    <source>
        <dbReference type="Pfam" id="PF14511"/>
    </source>
</evidence>
<protein>
    <submittedName>
        <fullName evidence="2">Type II restriction endonuclease EcoO109I</fullName>
    </submittedName>
</protein>